<evidence type="ECO:0000313" key="5">
    <source>
        <dbReference type="EMBL" id="CEK67020.1"/>
    </source>
</evidence>
<feature type="domain" description="Fork-head" evidence="4">
    <location>
        <begin position="268"/>
        <end position="362"/>
    </location>
</feature>
<dbReference type="PANTHER" id="PTHR46617:SF3">
    <property type="entry name" value="FORKHEAD BOX PROTEIN G1"/>
    <property type="match status" value="1"/>
</dbReference>
<feature type="compositionally biased region" description="Low complexity" evidence="3">
    <location>
        <begin position="192"/>
        <end position="201"/>
    </location>
</feature>
<dbReference type="PRINTS" id="PR00053">
    <property type="entry name" value="FORKHEAD"/>
</dbReference>
<dbReference type="PROSITE" id="PS50039">
    <property type="entry name" value="FORK_HEAD_3"/>
    <property type="match status" value="1"/>
</dbReference>
<feature type="region of interest" description="Disordered" evidence="3">
    <location>
        <begin position="126"/>
        <end position="150"/>
    </location>
</feature>
<keyword evidence="1 2" id="KW-0238">DNA-binding</keyword>
<dbReference type="PROSITE" id="PS00658">
    <property type="entry name" value="FORK_HEAD_2"/>
    <property type="match status" value="1"/>
</dbReference>
<dbReference type="InterPro" id="IPR001766">
    <property type="entry name" value="Fork_head_dom"/>
</dbReference>
<dbReference type="PANTHER" id="PTHR46617">
    <property type="entry name" value="FORKHEAD BOX PROTEIN G1"/>
    <property type="match status" value="1"/>
</dbReference>
<dbReference type="PROSITE" id="PS00657">
    <property type="entry name" value="FORK_HEAD_1"/>
    <property type="match status" value="1"/>
</dbReference>
<evidence type="ECO:0000259" key="4">
    <source>
        <dbReference type="PROSITE" id="PS50039"/>
    </source>
</evidence>
<dbReference type="EMBL" id="HACG01020155">
    <property type="protein sequence ID" value="CEK67020.1"/>
    <property type="molecule type" value="Transcribed_RNA"/>
</dbReference>
<organism evidence="5">
    <name type="scientific">Arion vulgaris</name>
    <dbReference type="NCBI Taxonomy" id="1028688"/>
    <lineage>
        <taxon>Eukaryota</taxon>
        <taxon>Metazoa</taxon>
        <taxon>Spiralia</taxon>
        <taxon>Lophotrochozoa</taxon>
        <taxon>Mollusca</taxon>
        <taxon>Gastropoda</taxon>
        <taxon>Heterobranchia</taxon>
        <taxon>Euthyneura</taxon>
        <taxon>Panpulmonata</taxon>
        <taxon>Eupulmonata</taxon>
        <taxon>Stylommatophora</taxon>
        <taxon>Helicina</taxon>
        <taxon>Arionoidea</taxon>
        <taxon>Arionidae</taxon>
        <taxon>Arion</taxon>
    </lineage>
</organism>
<feature type="DNA-binding region" description="Fork-head" evidence="2">
    <location>
        <begin position="268"/>
        <end position="362"/>
    </location>
</feature>
<feature type="compositionally biased region" description="Basic and acidic residues" evidence="3">
    <location>
        <begin position="179"/>
        <end position="191"/>
    </location>
</feature>
<dbReference type="InterPro" id="IPR030456">
    <property type="entry name" value="TF_fork_head_CS_2"/>
</dbReference>
<evidence type="ECO:0000256" key="2">
    <source>
        <dbReference type="PROSITE-ProRule" id="PRU00089"/>
    </source>
</evidence>
<keyword evidence="2" id="KW-0539">Nucleus</keyword>
<comment type="subcellular location">
    <subcellularLocation>
        <location evidence="2">Nucleus</location>
    </subcellularLocation>
</comment>
<dbReference type="Pfam" id="PF00250">
    <property type="entry name" value="Forkhead"/>
    <property type="match status" value="1"/>
</dbReference>
<feature type="compositionally biased region" description="Basic and acidic residues" evidence="3">
    <location>
        <begin position="130"/>
        <end position="150"/>
    </location>
</feature>
<dbReference type="GO" id="GO:0003700">
    <property type="term" value="F:DNA-binding transcription factor activity"/>
    <property type="evidence" value="ECO:0007669"/>
    <property type="project" value="InterPro"/>
</dbReference>
<dbReference type="GO" id="GO:0006357">
    <property type="term" value="P:regulation of transcription by RNA polymerase II"/>
    <property type="evidence" value="ECO:0007669"/>
    <property type="project" value="TreeGrafter"/>
</dbReference>
<protein>
    <recommendedName>
        <fullName evidence="4">Fork-head domain-containing protein</fullName>
    </recommendedName>
</protein>
<evidence type="ECO:0000256" key="3">
    <source>
        <dbReference type="SAM" id="MobiDB-lite"/>
    </source>
</evidence>
<proteinExistence type="predicted"/>
<feature type="compositionally biased region" description="Polar residues" evidence="3">
    <location>
        <begin position="232"/>
        <end position="242"/>
    </location>
</feature>
<dbReference type="CDD" id="cd20021">
    <property type="entry name" value="FH_FOXG"/>
    <property type="match status" value="1"/>
</dbReference>
<dbReference type="InterPro" id="IPR036388">
    <property type="entry name" value="WH-like_DNA-bd_sf"/>
</dbReference>
<name>A0A0B6ZH27_9EUPU</name>
<dbReference type="InterPro" id="IPR018122">
    <property type="entry name" value="TF_fork_head_CS_1"/>
</dbReference>
<accession>A0A0B6ZH27</accession>
<dbReference type="Gene3D" id="1.10.10.10">
    <property type="entry name" value="Winged helix-like DNA-binding domain superfamily/Winged helix DNA-binding domain"/>
    <property type="match status" value="1"/>
</dbReference>
<dbReference type="InterPro" id="IPR036390">
    <property type="entry name" value="WH_DNA-bd_sf"/>
</dbReference>
<dbReference type="SUPFAM" id="SSF46785">
    <property type="entry name" value="Winged helix' DNA-binding domain"/>
    <property type="match status" value="1"/>
</dbReference>
<feature type="compositionally biased region" description="Basic and acidic residues" evidence="3">
    <location>
        <begin position="258"/>
        <end position="268"/>
    </location>
</feature>
<dbReference type="InterPro" id="IPR047208">
    <property type="entry name" value="FOXG1"/>
</dbReference>
<gene>
    <name evidence="5" type="primary">ORF61040</name>
</gene>
<evidence type="ECO:0000256" key="1">
    <source>
        <dbReference type="ARBA" id="ARBA00023125"/>
    </source>
</evidence>
<dbReference type="AlphaFoldDB" id="A0A0B6ZH27"/>
<reference evidence="5" key="1">
    <citation type="submission" date="2014-12" db="EMBL/GenBank/DDBJ databases">
        <title>Insight into the proteome of Arion vulgaris.</title>
        <authorList>
            <person name="Aradska J."/>
            <person name="Bulat T."/>
            <person name="Smidak R."/>
            <person name="Sarate P."/>
            <person name="Gangsoo J."/>
            <person name="Sialana F."/>
            <person name="Bilban M."/>
            <person name="Lubec G."/>
        </authorList>
    </citation>
    <scope>NUCLEOTIDE SEQUENCE</scope>
    <source>
        <tissue evidence="5">Skin</tissue>
    </source>
</reference>
<dbReference type="GO" id="GO:1990837">
    <property type="term" value="F:sequence-specific double-stranded DNA binding"/>
    <property type="evidence" value="ECO:0007669"/>
    <property type="project" value="TreeGrafter"/>
</dbReference>
<feature type="region of interest" description="Disordered" evidence="3">
    <location>
        <begin position="167"/>
        <end position="270"/>
    </location>
</feature>
<sequence>MLQEQKKEAMEKERSGNPFSISRVLADDFGKNFRNSVPIVSDRLTDSTNGKVSYSQNTFQIHPAFNNTNQVPALNKVSFSYDNGMCRFVDCRSESVSPTSSSNISNFQLANNSYDMLNHTKILNQSSDNCTDKDNTTHSDSETLNDDKDNDIVDVCGRELTDLPGSVYHSHQIRHNHHKEIDTTDSIERRSSCSSPGSFDDSVFDKEDQNNNTDVDIDDDVHDNDYNKTPDSRNSTPNPTNNKESDKKEGNGNGDNNTKTEEEKKNDKPPFSYNALIMMAIRSSAEKRMTLSQIYEFITKNFPYYRDNKQGWQNSIRHNLSLNKCFLKVPRHYDDPGKGNYWMLDPSCDDVFIGGTTGKLRRRSSHSARSRLAFGRAGFPYMGFPSFHRDGHPALLPFSSFYSLPGMMKHPGMYSYIGHNLLPPTAAFMDNSSHAAAAAAMARLPGIEKLLLHGMTSQSSAISAAAAAAMSSSSMSRSPPSSSRIHPVTNSLRQMHSSPYISLSSSLTPPSFMIPGFGQMCSKSSGMSINSGNMGVASVNRKMETNLSPNNDGASTGLHLYPHLLRPFSGNCVDSNKIVSPMLTH</sequence>
<dbReference type="GO" id="GO:0005634">
    <property type="term" value="C:nucleus"/>
    <property type="evidence" value="ECO:0007669"/>
    <property type="project" value="UniProtKB-SubCell"/>
</dbReference>
<dbReference type="FunFam" id="1.10.10.10:FF:000135">
    <property type="entry name" value="forkhead box protein G1"/>
    <property type="match status" value="1"/>
</dbReference>
<dbReference type="SMART" id="SM00339">
    <property type="entry name" value="FH"/>
    <property type="match status" value="1"/>
</dbReference>